<dbReference type="AlphaFoldDB" id="A0A4R7BXN8"/>
<proteinExistence type="predicted"/>
<dbReference type="Gene3D" id="1.10.101.10">
    <property type="entry name" value="PGBD-like superfamily/PGBD"/>
    <property type="match status" value="1"/>
</dbReference>
<dbReference type="GO" id="GO:0008745">
    <property type="term" value="F:N-acetylmuramoyl-L-alanine amidase activity"/>
    <property type="evidence" value="ECO:0007669"/>
    <property type="project" value="InterPro"/>
</dbReference>
<dbReference type="SUPFAM" id="SSF47090">
    <property type="entry name" value="PGBD-like"/>
    <property type="match status" value="1"/>
</dbReference>
<dbReference type="SUPFAM" id="SSF55846">
    <property type="entry name" value="N-acetylmuramoyl-L-alanine amidase-like"/>
    <property type="match status" value="1"/>
</dbReference>
<reference evidence="3 4" key="1">
    <citation type="submission" date="2019-03" db="EMBL/GenBank/DDBJ databases">
        <title>Genomic Encyclopedia of Type Strains, Phase IV (KMG-IV): sequencing the most valuable type-strain genomes for metagenomic binning, comparative biology and taxonomic classification.</title>
        <authorList>
            <person name="Goeker M."/>
        </authorList>
    </citation>
    <scope>NUCLEOTIDE SEQUENCE [LARGE SCALE GENOMIC DNA]</scope>
    <source>
        <strain evidence="3 4">DSM 25903</strain>
    </source>
</reference>
<dbReference type="InterPro" id="IPR036366">
    <property type="entry name" value="PGBDSf"/>
</dbReference>
<dbReference type="InterPro" id="IPR036505">
    <property type="entry name" value="Amidase/PGRP_sf"/>
</dbReference>
<dbReference type="GO" id="GO:0009253">
    <property type="term" value="P:peptidoglycan catabolic process"/>
    <property type="evidence" value="ECO:0007669"/>
    <property type="project" value="InterPro"/>
</dbReference>
<accession>A0A4R7BXN8</accession>
<sequence length="368" mass="38576">MSTCIVPAEWMPDARVTGIVVHWTGGPHRATSLDRSHYHVVIEADGSLVRGTPSIDLNGLPRVRKGYAAHTRNCNSGWIGVSLACMAGATETPFDAGSAPMTRTQWEMLPRVLADLCRRYAIAVTPRTVLSHAEVQATLGIPQRGKWDITRLAFDPDIEGAAACGDLFRSRTAALLGAPAAEAAPAPVDGVAPLPEPPPPLLEATKRRLRELGYFTVGAVDAEIGPRTIAALSQFQSVAGLPVTGRLDASTMEAIWAKTAPAAPIAAKRAGLDASDLAAAGNAVVAAARRGKLASLVGLGFGLAGAAWSALNEHFGEAWAGLAPFRQIVDAPDWLWGILACGVAIILYRQSHVAEEAEVAAARTGRLS</sequence>
<evidence type="ECO:0000313" key="3">
    <source>
        <dbReference type="EMBL" id="TDR88967.1"/>
    </source>
</evidence>
<gene>
    <name evidence="3" type="ORF">EV668_3452</name>
</gene>
<evidence type="ECO:0000313" key="4">
    <source>
        <dbReference type="Proteomes" id="UP000295122"/>
    </source>
</evidence>
<dbReference type="Pfam" id="PF01471">
    <property type="entry name" value="PG_binding_1"/>
    <property type="match status" value="1"/>
</dbReference>
<organism evidence="3 4">
    <name type="scientific">Enterovirga rhinocerotis</name>
    <dbReference type="NCBI Taxonomy" id="1339210"/>
    <lineage>
        <taxon>Bacteria</taxon>
        <taxon>Pseudomonadati</taxon>
        <taxon>Pseudomonadota</taxon>
        <taxon>Alphaproteobacteria</taxon>
        <taxon>Hyphomicrobiales</taxon>
        <taxon>Methylobacteriaceae</taxon>
        <taxon>Enterovirga</taxon>
    </lineage>
</organism>
<name>A0A4R7BXN8_9HYPH</name>
<dbReference type="InterPro" id="IPR036365">
    <property type="entry name" value="PGBD-like_sf"/>
</dbReference>
<feature type="domain" description="Peptidoglycan binding-like" evidence="1">
    <location>
        <begin position="204"/>
        <end position="255"/>
    </location>
</feature>
<dbReference type="InterPro" id="IPR002502">
    <property type="entry name" value="Amidase_domain"/>
</dbReference>
<dbReference type="Gene3D" id="3.40.80.10">
    <property type="entry name" value="Peptidoglycan recognition protein-like"/>
    <property type="match status" value="1"/>
</dbReference>
<dbReference type="Pfam" id="PF01510">
    <property type="entry name" value="Amidase_2"/>
    <property type="match status" value="1"/>
</dbReference>
<dbReference type="EMBL" id="SNZR01000014">
    <property type="protein sequence ID" value="TDR88967.1"/>
    <property type="molecule type" value="Genomic_DNA"/>
</dbReference>
<keyword evidence="4" id="KW-1185">Reference proteome</keyword>
<evidence type="ECO:0000259" key="2">
    <source>
        <dbReference type="Pfam" id="PF01510"/>
    </source>
</evidence>
<protein>
    <submittedName>
        <fullName evidence="3">N-acetyl-anhydromuramyl-L-alanine amidase AmpD</fullName>
    </submittedName>
</protein>
<feature type="domain" description="N-acetylmuramoyl-L-alanine amidase" evidence="2">
    <location>
        <begin position="14"/>
        <end position="135"/>
    </location>
</feature>
<comment type="caution">
    <text evidence="3">The sequence shown here is derived from an EMBL/GenBank/DDBJ whole genome shotgun (WGS) entry which is preliminary data.</text>
</comment>
<evidence type="ECO:0000259" key="1">
    <source>
        <dbReference type="Pfam" id="PF01471"/>
    </source>
</evidence>
<dbReference type="RefSeq" id="WP_166652524.1">
    <property type="nucleotide sequence ID" value="NZ_SNZR01000014.1"/>
</dbReference>
<dbReference type="Proteomes" id="UP000295122">
    <property type="component" value="Unassembled WGS sequence"/>
</dbReference>
<dbReference type="InterPro" id="IPR002477">
    <property type="entry name" value="Peptidoglycan-bd-like"/>
</dbReference>